<keyword evidence="4 11" id="KW-0479">Metal-binding</keyword>
<dbReference type="InterPro" id="IPR003482">
    <property type="entry name" value="Whib"/>
</dbReference>
<feature type="binding site" evidence="11">
    <location>
        <position position="18"/>
    </location>
    <ligand>
        <name>[4Fe-4S] cluster</name>
        <dbReference type="ChEBI" id="CHEBI:49883"/>
    </ligand>
</feature>
<evidence type="ECO:0000256" key="3">
    <source>
        <dbReference type="ARBA" id="ARBA00022485"/>
    </source>
</evidence>
<evidence type="ECO:0000256" key="6">
    <source>
        <dbReference type="ARBA" id="ARBA00023014"/>
    </source>
</evidence>
<comment type="caution">
    <text evidence="13">The sequence shown here is derived from an EMBL/GenBank/DDBJ whole genome shotgun (WGS) entry which is preliminary data.</text>
</comment>
<evidence type="ECO:0000256" key="7">
    <source>
        <dbReference type="ARBA" id="ARBA00023015"/>
    </source>
</evidence>
<dbReference type="EMBL" id="BAABCQ010000009">
    <property type="protein sequence ID" value="GAA3957107.1"/>
    <property type="molecule type" value="Genomic_DNA"/>
</dbReference>
<dbReference type="HAMAP" id="MF_01479">
    <property type="entry name" value="WhiB"/>
    <property type="match status" value="1"/>
</dbReference>
<keyword evidence="10 11" id="KW-0804">Transcription</keyword>
<gene>
    <name evidence="11" type="primary">whiB</name>
    <name evidence="13" type="ORF">GCM10022384_07730</name>
</gene>
<evidence type="ECO:0000256" key="10">
    <source>
        <dbReference type="ARBA" id="ARBA00023163"/>
    </source>
</evidence>
<keyword evidence="8 11" id="KW-0238">DNA-binding</keyword>
<feature type="binding site" evidence="11">
    <location>
        <position position="55"/>
    </location>
    <ligand>
        <name>[4Fe-4S] cluster</name>
        <dbReference type="ChEBI" id="CHEBI:49883"/>
    </ligand>
</feature>
<dbReference type="InterPro" id="IPR034768">
    <property type="entry name" value="4FE4S_WBL"/>
</dbReference>
<dbReference type="Proteomes" id="UP001500034">
    <property type="component" value="Unassembled WGS sequence"/>
</dbReference>
<evidence type="ECO:0000256" key="8">
    <source>
        <dbReference type="ARBA" id="ARBA00023125"/>
    </source>
</evidence>
<comment type="cofactor">
    <cofactor evidence="11">
        <name>[4Fe-4S] cluster</name>
        <dbReference type="ChEBI" id="CHEBI:49883"/>
    </cofactor>
    <text evidence="11">Binds 1 [4Fe-4S] cluster per subunit. Following nitrosylation of the [4Fe-4S] cluster binds 1 [4Fe-8(NO)] cluster per subunit.</text>
</comment>
<name>A0ABP7NZD1_9ACTN</name>
<accession>A0ABP7NZD1</accession>
<evidence type="ECO:0000313" key="14">
    <source>
        <dbReference type="Proteomes" id="UP001500034"/>
    </source>
</evidence>
<evidence type="ECO:0000256" key="2">
    <source>
        <dbReference type="ARBA" id="ARBA00006597"/>
    </source>
</evidence>
<dbReference type="PANTHER" id="PTHR38839:SF6">
    <property type="entry name" value="TRANSCRIPTIONAL REGULATOR WHIB1"/>
    <property type="match status" value="1"/>
</dbReference>
<evidence type="ECO:0000256" key="4">
    <source>
        <dbReference type="ARBA" id="ARBA00022723"/>
    </source>
</evidence>
<evidence type="ECO:0000256" key="11">
    <source>
        <dbReference type="HAMAP-Rule" id="MF_01479"/>
    </source>
</evidence>
<dbReference type="Pfam" id="PF02467">
    <property type="entry name" value="Whib"/>
    <property type="match status" value="1"/>
</dbReference>
<evidence type="ECO:0000256" key="9">
    <source>
        <dbReference type="ARBA" id="ARBA00023157"/>
    </source>
</evidence>
<dbReference type="PANTHER" id="PTHR38839">
    <property type="entry name" value="TRANSCRIPTIONAL REGULATOR WHID-RELATED"/>
    <property type="match status" value="1"/>
</dbReference>
<evidence type="ECO:0000313" key="13">
    <source>
        <dbReference type="EMBL" id="GAA3957107.1"/>
    </source>
</evidence>
<feature type="binding site" evidence="11">
    <location>
        <position position="49"/>
    </location>
    <ligand>
        <name>[4Fe-4S] cluster</name>
        <dbReference type="ChEBI" id="CHEBI:49883"/>
    </ligand>
</feature>
<dbReference type="PROSITE" id="PS51674">
    <property type="entry name" value="4FE4S_WBL"/>
    <property type="match status" value="1"/>
</dbReference>
<evidence type="ECO:0000259" key="12">
    <source>
        <dbReference type="PROSITE" id="PS51674"/>
    </source>
</evidence>
<comment type="PTM">
    <text evidence="11">The Fe-S cluster can be nitrosylated by nitric oxide (NO).</text>
</comment>
<evidence type="ECO:0000256" key="5">
    <source>
        <dbReference type="ARBA" id="ARBA00023004"/>
    </source>
</evidence>
<feature type="domain" description="4Fe-4S Wbl-type" evidence="12">
    <location>
        <begin position="17"/>
        <end position="79"/>
    </location>
</feature>
<keyword evidence="11" id="KW-0963">Cytoplasm</keyword>
<keyword evidence="3 11" id="KW-0004">4Fe-4S</keyword>
<keyword evidence="6 11" id="KW-0411">Iron-sulfur</keyword>
<comment type="similarity">
    <text evidence="2 11">Belongs to the WhiB family.</text>
</comment>
<proteinExistence type="inferred from homology"/>
<keyword evidence="9 11" id="KW-1015">Disulfide bond</keyword>
<comment type="PTM">
    <text evidence="11">Upon Fe-S cluster removal intramolecular disulfide bonds are formed.</text>
</comment>
<comment type="function">
    <text evidence="11">Acts as a transcriptional regulator. Probably redox-responsive. The apo- but not holo-form probably binds DNA.</text>
</comment>
<keyword evidence="5 11" id="KW-0408">Iron</keyword>
<reference evidence="14" key="1">
    <citation type="journal article" date="2019" name="Int. J. Syst. Evol. Microbiol.">
        <title>The Global Catalogue of Microorganisms (GCM) 10K type strain sequencing project: providing services to taxonomists for standard genome sequencing and annotation.</title>
        <authorList>
            <consortium name="The Broad Institute Genomics Platform"/>
            <consortium name="The Broad Institute Genome Sequencing Center for Infectious Disease"/>
            <person name="Wu L."/>
            <person name="Ma J."/>
        </authorList>
    </citation>
    <scope>NUCLEOTIDE SEQUENCE [LARGE SCALE GENOMIC DNA]</scope>
    <source>
        <strain evidence="14">JCM 17027</strain>
    </source>
</reference>
<protein>
    <recommendedName>
        <fullName evidence="11">Transcriptional regulator WhiB</fullName>
    </recommendedName>
</protein>
<comment type="subcellular location">
    <subcellularLocation>
        <location evidence="1 11">Cytoplasm</location>
    </subcellularLocation>
</comment>
<keyword evidence="7 11" id="KW-0805">Transcription regulation</keyword>
<organism evidence="13 14">
    <name type="scientific">Streptomyces marokkonensis</name>
    <dbReference type="NCBI Taxonomy" id="324855"/>
    <lineage>
        <taxon>Bacteria</taxon>
        <taxon>Bacillati</taxon>
        <taxon>Actinomycetota</taxon>
        <taxon>Actinomycetes</taxon>
        <taxon>Kitasatosporales</taxon>
        <taxon>Streptomycetaceae</taxon>
        <taxon>Streptomyces</taxon>
    </lineage>
</organism>
<feature type="binding site" evidence="11">
    <location>
        <position position="46"/>
    </location>
    <ligand>
        <name>[4Fe-4S] cluster</name>
        <dbReference type="ChEBI" id="CHEBI:49883"/>
    </ligand>
</feature>
<keyword evidence="14" id="KW-1185">Reference proteome</keyword>
<evidence type="ECO:0000256" key="1">
    <source>
        <dbReference type="ARBA" id="ARBA00004496"/>
    </source>
</evidence>
<sequence length="220" mass="24602">MSISTLDRAPDWRDAAACRTEDPDLFFPQGTIGPYLPQVEQAKAVCRRCPVFAQCAQWAWENKPSDGIFAGLTEAERRYLRRRKKQSAPRQAAPAEPKPQTLAEAFAQRIKATDDGHVLWGKASTQLKVNGGIYSALRTAFLLGHGREPEGIVRRTCDRACYEPTHLTDARMRHEGAHCGTRPGYQRHLKDCEEPCARCRRANADADNRLRRTGTTKAAA</sequence>